<accession>A0A382TFK3</accession>
<dbReference type="PROSITE" id="PS51257">
    <property type="entry name" value="PROKAR_LIPOPROTEIN"/>
    <property type="match status" value="1"/>
</dbReference>
<evidence type="ECO:0008006" key="2">
    <source>
        <dbReference type="Google" id="ProtNLM"/>
    </source>
</evidence>
<protein>
    <recommendedName>
        <fullName evidence="2">Lipocalin-like domain-containing protein</fullName>
    </recommendedName>
</protein>
<reference evidence="1" key="1">
    <citation type="submission" date="2018-05" db="EMBL/GenBank/DDBJ databases">
        <authorList>
            <person name="Lanie J.A."/>
            <person name="Ng W.-L."/>
            <person name="Kazmierczak K.M."/>
            <person name="Andrzejewski T.M."/>
            <person name="Davidsen T.M."/>
            <person name="Wayne K.J."/>
            <person name="Tettelin H."/>
            <person name="Glass J.I."/>
            <person name="Rusch D."/>
            <person name="Podicherti R."/>
            <person name="Tsui H.-C.T."/>
            <person name="Winkler M.E."/>
        </authorList>
    </citation>
    <scope>NUCLEOTIDE SEQUENCE</scope>
</reference>
<gene>
    <name evidence="1" type="ORF">METZ01_LOCUS373774</name>
</gene>
<organism evidence="1">
    <name type="scientific">marine metagenome</name>
    <dbReference type="NCBI Taxonomy" id="408172"/>
    <lineage>
        <taxon>unclassified sequences</taxon>
        <taxon>metagenomes</taxon>
        <taxon>ecological metagenomes</taxon>
    </lineage>
</organism>
<name>A0A382TFK3_9ZZZZ</name>
<proteinExistence type="predicted"/>
<dbReference type="EMBL" id="UINC01136257">
    <property type="protein sequence ID" value="SVD20920.1"/>
    <property type="molecule type" value="Genomic_DNA"/>
</dbReference>
<sequence length="117" mass="13040">MKNLITILFVMMTVGCATTPTMKSVVGTYEISEGENTKCVVLQYNDTGKIIVNGKEKDGRWKIVNKEVHIVDKGHGRIEVARIESNGDLTLIAVIVEGKRREAPRGEQMTLKKIKLL</sequence>
<evidence type="ECO:0000313" key="1">
    <source>
        <dbReference type="EMBL" id="SVD20920.1"/>
    </source>
</evidence>
<dbReference type="AlphaFoldDB" id="A0A382TFK3"/>